<proteinExistence type="predicted"/>
<reference evidence="2" key="1">
    <citation type="submission" date="2015-07" db="EMBL/GenBank/DDBJ databases">
        <authorList>
            <consortium name="Consortium for Microbial Forensics and Genomics (microFORGE)"/>
            <person name="Knight B.M."/>
            <person name="Roberts D.P."/>
            <person name="Lin D."/>
            <person name="Hari K."/>
            <person name="Fletcher J."/>
            <person name="Melcher U."/>
            <person name="Blagden T."/>
            <person name="Winegar R.A."/>
        </authorList>
    </citation>
    <scope>NUCLEOTIDE SEQUENCE [LARGE SCALE GENOMIC DNA]</scope>
    <source>
        <strain evidence="2">NRRL B-1447</strain>
    </source>
</reference>
<accession>A0A0L8M0T9</accession>
<evidence type="ECO:0000313" key="1">
    <source>
        <dbReference type="EMBL" id="KOG43934.1"/>
    </source>
</evidence>
<comment type="caution">
    <text evidence="1">The sequence shown here is derived from an EMBL/GenBank/DDBJ whole genome shotgun (WGS) entry which is preliminary data.</text>
</comment>
<protein>
    <submittedName>
        <fullName evidence="1">Uncharacterized protein</fullName>
    </submittedName>
</protein>
<name>A0A0L8M0T9_STRVG</name>
<sequence length="80" mass="7843">MLAALVPPSVVTWTSTGSAVWAGAVTVHVVAVQENSVAGLPGPKVSAVAPIRPVPFTVTIVPPFVVPAAGLSDVTTGTGA</sequence>
<dbReference type="AlphaFoldDB" id="A0A0L8M0T9"/>
<gene>
    <name evidence="1" type="ORF">ADK75_37895</name>
</gene>
<dbReference type="EMBL" id="LGUV01000400">
    <property type="protein sequence ID" value="KOG43934.1"/>
    <property type="molecule type" value="Genomic_DNA"/>
</dbReference>
<evidence type="ECO:0000313" key="2">
    <source>
        <dbReference type="Proteomes" id="UP000037084"/>
    </source>
</evidence>
<dbReference type="Proteomes" id="UP000037084">
    <property type="component" value="Unassembled WGS sequence"/>
</dbReference>
<organism evidence="1 2">
    <name type="scientific">Streptomyces virginiae</name>
    <name type="common">Streptomyces cinnamonensis</name>
    <dbReference type="NCBI Taxonomy" id="1961"/>
    <lineage>
        <taxon>Bacteria</taxon>
        <taxon>Bacillati</taxon>
        <taxon>Actinomycetota</taxon>
        <taxon>Actinomycetes</taxon>
        <taxon>Kitasatosporales</taxon>
        <taxon>Streptomycetaceae</taxon>
        <taxon>Streptomyces</taxon>
    </lineage>
</organism>